<keyword evidence="7" id="KW-0234">DNA repair</keyword>
<keyword evidence="5" id="KW-0408">Iron</keyword>
<dbReference type="GO" id="GO:0051539">
    <property type="term" value="F:4 iron, 4 sulfur cluster binding"/>
    <property type="evidence" value="ECO:0007669"/>
    <property type="project" value="UniProtKB-KW"/>
</dbReference>
<accession>A0A843SBF9</accession>
<evidence type="ECO:0000313" key="9">
    <source>
        <dbReference type="EMBL" id="MQA21825.1"/>
    </source>
</evidence>
<keyword evidence="1" id="KW-0004">4Fe-4S</keyword>
<feature type="domain" description="Uracil-DNA glycosylase-like" evidence="8">
    <location>
        <begin position="157"/>
        <end position="306"/>
    </location>
</feature>
<protein>
    <submittedName>
        <fullName evidence="9">Uracil-DNA glycosylase</fullName>
    </submittedName>
</protein>
<name>A0A843SBF9_9BURK</name>
<dbReference type="GO" id="GO:0046872">
    <property type="term" value="F:metal ion binding"/>
    <property type="evidence" value="ECO:0007669"/>
    <property type="project" value="UniProtKB-KW"/>
</dbReference>
<dbReference type="SUPFAM" id="SSF52141">
    <property type="entry name" value="Uracil-DNA glycosylase-like"/>
    <property type="match status" value="1"/>
</dbReference>
<gene>
    <name evidence="9" type="ORF">GEV01_20140</name>
</gene>
<dbReference type="CDD" id="cd10030">
    <property type="entry name" value="UDG-F4_TTUDGA_SPO1dp_like"/>
    <property type="match status" value="1"/>
</dbReference>
<evidence type="ECO:0000256" key="7">
    <source>
        <dbReference type="ARBA" id="ARBA00023204"/>
    </source>
</evidence>
<organism evidence="9 10">
    <name type="scientific">Rugamonas rivuli</name>
    <dbReference type="NCBI Taxonomy" id="2743358"/>
    <lineage>
        <taxon>Bacteria</taxon>
        <taxon>Pseudomonadati</taxon>
        <taxon>Pseudomonadota</taxon>
        <taxon>Betaproteobacteria</taxon>
        <taxon>Burkholderiales</taxon>
        <taxon>Oxalobacteraceae</taxon>
        <taxon>Telluria group</taxon>
        <taxon>Rugamonas</taxon>
    </lineage>
</organism>
<evidence type="ECO:0000259" key="8">
    <source>
        <dbReference type="SMART" id="SM00986"/>
    </source>
</evidence>
<keyword evidence="4" id="KW-0378">Hydrolase</keyword>
<evidence type="ECO:0000256" key="6">
    <source>
        <dbReference type="ARBA" id="ARBA00023014"/>
    </source>
</evidence>
<evidence type="ECO:0000256" key="4">
    <source>
        <dbReference type="ARBA" id="ARBA00022801"/>
    </source>
</evidence>
<dbReference type="PANTHER" id="PTHR33693">
    <property type="entry name" value="TYPE-5 URACIL-DNA GLYCOSYLASE"/>
    <property type="match status" value="1"/>
</dbReference>
<dbReference type="InterPro" id="IPR036895">
    <property type="entry name" value="Uracil-DNA_glycosylase-like_sf"/>
</dbReference>
<dbReference type="GO" id="GO:0097506">
    <property type="term" value="F:deaminated base DNA N-glycosylase activity"/>
    <property type="evidence" value="ECO:0007669"/>
    <property type="project" value="UniProtKB-ARBA"/>
</dbReference>
<evidence type="ECO:0000256" key="3">
    <source>
        <dbReference type="ARBA" id="ARBA00022763"/>
    </source>
</evidence>
<sequence length="313" mass="32775">MSQTSARSTVFLDEMGVGVQWKFRNPAPGEEAAVQQEELEAPAEVVVEAAPAFVPAPAPAPAPVIAAAPVAAAVAAPAPLPAPVAAPAVAPEQPFADEPVAEMDDDSTAWFDEAPVPARAAPVSDEAIAAMDWTALKTAVSTCTRCSLCDARRNAVNGRGAADATWIAIAAAPSRLDEKENQAITGEAGQLLDNMLKAIALKPETDVYVTNLVKCRPSTDDGADRAPTGEELLACRPFLDRELALTGATMAMTFGQYAAKGLMMGPATRGKVMRYGAAELPVVATYHPDDLLRRPEDKAKAWSDLCLSKAARD</sequence>
<keyword evidence="6" id="KW-0411">Iron-sulfur</keyword>
<keyword evidence="10" id="KW-1185">Reference proteome</keyword>
<dbReference type="Pfam" id="PF03167">
    <property type="entry name" value="UDG"/>
    <property type="match status" value="1"/>
</dbReference>
<dbReference type="GO" id="GO:0006281">
    <property type="term" value="P:DNA repair"/>
    <property type="evidence" value="ECO:0007669"/>
    <property type="project" value="UniProtKB-KW"/>
</dbReference>
<dbReference type="AlphaFoldDB" id="A0A843SBF9"/>
<comment type="caution">
    <text evidence="9">The sequence shown here is derived from an EMBL/GenBank/DDBJ whole genome shotgun (WGS) entry which is preliminary data.</text>
</comment>
<reference evidence="9 10" key="1">
    <citation type="submission" date="2019-10" db="EMBL/GenBank/DDBJ databases">
        <title>Two novel species isolated from a subtropical stream in China.</title>
        <authorList>
            <person name="Lu H."/>
        </authorList>
    </citation>
    <scope>NUCLEOTIDE SEQUENCE [LARGE SCALE GENOMIC DNA]</scope>
    <source>
        <strain evidence="9 10">FT103W</strain>
    </source>
</reference>
<dbReference type="SMART" id="SM00986">
    <property type="entry name" value="UDG"/>
    <property type="match status" value="1"/>
</dbReference>
<proteinExistence type="predicted"/>
<evidence type="ECO:0000256" key="2">
    <source>
        <dbReference type="ARBA" id="ARBA00022723"/>
    </source>
</evidence>
<evidence type="ECO:0000313" key="10">
    <source>
        <dbReference type="Proteomes" id="UP000444318"/>
    </source>
</evidence>
<keyword evidence="3" id="KW-0227">DNA damage</keyword>
<dbReference type="SMART" id="SM00987">
    <property type="entry name" value="UreE_C"/>
    <property type="match status" value="1"/>
</dbReference>
<dbReference type="InterPro" id="IPR051536">
    <property type="entry name" value="UDG_Type-4/5"/>
</dbReference>
<evidence type="ECO:0000256" key="1">
    <source>
        <dbReference type="ARBA" id="ARBA00022485"/>
    </source>
</evidence>
<keyword evidence="2" id="KW-0479">Metal-binding</keyword>
<dbReference type="PANTHER" id="PTHR33693:SF1">
    <property type="entry name" value="TYPE-4 URACIL-DNA GLYCOSYLASE"/>
    <property type="match status" value="1"/>
</dbReference>
<dbReference type="Gene3D" id="3.40.470.10">
    <property type="entry name" value="Uracil-DNA glycosylase-like domain"/>
    <property type="match status" value="1"/>
</dbReference>
<dbReference type="Proteomes" id="UP000444318">
    <property type="component" value="Unassembled WGS sequence"/>
</dbReference>
<dbReference type="RefSeq" id="WP_152807333.1">
    <property type="nucleotide sequence ID" value="NZ_WHUF01000005.1"/>
</dbReference>
<evidence type="ECO:0000256" key="5">
    <source>
        <dbReference type="ARBA" id="ARBA00023004"/>
    </source>
</evidence>
<dbReference type="InterPro" id="IPR005122">
    <property type="entry name" value="Uracil-DNA_glycosylase-like"/>
</dbReference>
<dbReference type="EMBL" id="WHUF01000005">
    <property type="protein sequence ID" value="MQA21825.1"/>
    <property type="molecule type" value="Genomic_DNA"/>
</dbReference>